<dbReference type="AlphaFoldDB" id="A0A7Y9YIB7"/>
<keyword evidence="4" id="KW-1185">Reference proteome</keyword>
<proteinExistence type="predicted"/>
<comment type="caution">
    <text evidence="3">The sequence shown here is derived from an EMBL/GenBank/DDBJ whole genome shotgun (WGS) entry which is preliminary data.</text>
</comment>
<evidence type="ECO:0000313" key="3">
    <source>
        <dbReference type="EMBL" id="NYI11524.1"/>
    </source>
</evidence>
<dbReference type="RefSeq" id="WP_179532206.1">
    <property type="nucleotide sequence ID" value="NZ_BAAAPP010000006.1"/>
</dbReference>
<protein>
    <recommendedName>
        <fullName evidence="2">DUF4395 domain-containing protein</fullName>
    </recommendedName>
</protein>
<feature type="transmembrane region" description="Helical" evidence="1">
    <location>
        <begin position="101"/>
        <end position="122"/>
    </location>
</feature>
<sequence length="156" mass="16055">MSTTLNPTSTPVAPTAAPAGIDPRGPQFAASLTAVVLVAVLLLPPTAALALTAVQAALFALGAARGVQRTPHAWLFKTFVRPRLAAPTELEAPEPPRFAQAVGLGFTVVALIGYAAGAVVVAQTAIGFALVAALLNAVFRFCLGCEMYLLFRRATS</sequence>
<keyword evidence="1" id="KW-0812">Transmembrane</keyword>
<gene>
    <name evidence="3" type="ORF">BKA05_003039</name>
</gene>
<keyword evidence="1" id="KW-0472">Membrane</keyword>
<evidence type="ECO:0000256" key="1">
    <source>
        <dbReference type="SAM" id="Phobius"/>
    </source>
</evidence>
<feature type="transmembrane region" description="Helical" evidence="1">
    <location>
        <begin position="28"/>
        <end position="61"/>
    </location>
</feature>
<evidence type="ECO:0000313" key="4">
    <source>
        <dbReference type="Proteomes" id="UP000537326"/>
    </source>
</evidence>
<keyword evidence="1" id="KW-1133">Transmembrane helix</keyword>
<feature type="transmembrane region" description="Helical" evidence="1">
    <location>
        <begin position="128"/>
        <end position="151"/>
    </location>
</feature>
<dbReference type="Pfam" id="PF14340">
    <property type="entry name" value="DUF4395"/>
    <property type="match status" value="1"/>
</dbReference>
<reference evidence="3 4" key="1">
    <citation type="submission" date="2020-07" db="EMBL/GenBank/DDBJ databases">
        <title>Sequencing the genomes of 1000 actinobacteria strains.</title>
        <authorList>
            <person name="Klenk H.-P."/>
        </authorList>
    </citation>
    <scope>NUCLEOTIDE SEQUENCE [LARGE SCALE GENOMIC DNA]</scope>
    <source>
        <strain evidence="3 4">DSM 18248</strain>
    </source>
</reference>
<dbReference type="InterPro" id="IPR025508">
    <property type="entry name" value="DUF4395"/>
</dbReference>
<organism evidence="3 4">
    <name type="scientific">Nocardioides marinus</name>
    <dbReference type="NCBI Taxonomy" id="374514"/>
    <lineage>
        <taxon>Bacteria</taxon>
        <taxon>Bacillati</taxon>
        <taxon>Actinomycetota</taxon>
        <taxon>Actinomycetes</taxon>
        <taxon>Propionibacteriales</taxon>
        <taxon>Nocardioidaceae</taxon>
        <taxon>Nocardioides</taxon>
    </lineage>
</organism>
<feature type="domain" description="DUF4395" evidence="2">
    <location>
        <begin position="21"/>
        <end position="153"/>
    </location>
</feature>
<name>A0A7Y9YIB7_9ACTN</name>
<dbReference type="Proteomes" id="UP000537326">
    <property type="component" value="Unassembled WGS sequence"/>
</dbReference>
<dbReference type="EMBL" id="JACBZI010000001">
    <property type="protein sequence ID" value="NYI11524.1"/>
    <property type="molecule type" value="Genomic_DNA"/>
</dbReference>
<accession>A0A7Y9YIB7</accession>
<evidence type="ECO:0000259" key="2">
    <source>
        <dbReference type="Pfam" id="PF14340"/>
    </source>
</evidence>